<dbReference type="EMBL" id="JACHHB010000002">
    <property type="protein sequence ID" value="MBB5172463.1"/>
    <property type="molecule type" value="Genomic_DNA"/>
</dbReference>
<proteinExistence type="predicted"/>
<keyword evidence="2" id="KW-1185">Reference proteome</keyword>
<dbReference type="AlphaFoldDB" id="A0A840QM83"/>
<gene>
    <name evidence="1" type="ORF">HNQ41_000607</name>
</gene>
<name>A0A840QM83_9BACI</name>
<dbReference type="RefSeq" id="WP_184662929.1">
    <property type="nucleotide sequence ID" value="NZ_JACHHB010000002.1"/>
</dbReference>
<evidence type="ECO:0000313" key="1">
    <source>
        <dbReference type="EMBL" id="MBB5172463.1"/>
    </source>
</evidence>
<protein>
    <submittedName>
        <fullName evidence="1">Uncharacterized protein</fullName>
    </submittedName>
</protein>
<sequence>MTINVWLKQVMKKQQKMNTHQLWEKMQQEEPTLAKKVKKQSGKSSPIAYLGRHILKPLSEEHWLTRDGKDWVICLPENHCAYCLRSVDDVYVIDANDHLYCGLDCLDDDEEADPIEDGYWDDYAMLVMDFEHYYPEAQRLLKTADFEDEEDRALARELYDDLDEYLGSGDFTTIYMNGGDDGPLAAEMYRMLMCLEEVHEQLLKTISKDFEKQT</sequence>
<evidence type="ECO:0000313" key="2">
    <source>
        <dbReference type="Proteomes" id="UP000551878"/>
    </source>
</evidence>
<organism evidence="1 2">
    <name type="scientific">Texcoconibacillus texcoconensis</name>
    <dbReference type="NCBI Taxonomy" id="1095777"/>
    <lineage>
        <taxon>Bacteria</taxon>
        <taxon>Bacillati</taxon>
        <taxon>Bacillota</taxon>
        <taxon>Bacilli</taxon>
        <taxon>Bacillales</taxon>
        <taxon>Bacillaceae</taxon>
        <taxon>Texcoconibacillus</taxon>
    </lineage>
</organism>
<accession>A0A840QM83</accession>
<comment type="caution">
    <text evidence="1">The sequence shown here is derived from an EMBL/GenBank/DDBJ whole genome shotgun (WGS) entry which is preliminary data.</text>
</comment>
<dbReference type="Proteomes" id="UP000551878">
    <property type="component" value="Unassembled WGS sequence"/>
</dbReference>
<reference evidence="1 2" key="1">
    <citation type="submission" date="2020-08" db="EMBL/GenBank/DDBJ databases">
        <title>Genomic Encyclopedia of Type Strains, Phase IV (KMG-IV): sequencing the most valuable type-strain genomes for metagenomic binning, comparative biology and taxonomic classification.</title>
        <authorList>
            <person name="Goeker M."/>
        </authorList>
    </citation>
    <scope>NUCLEOTIDE SEQUENCE [LARGE SCALE GENOMIC DNA]</scope>
    <source>
        <strain evidence="1 2">DSM 24696</strain>
    </source>
</reference>